<dbReference type="GO" id="GO:0008270">
    <property type="term" value="F:zinc ion binding"/>
    <property type="evidence" value="ECO:0007669"/>
    <property type="project" value="InterPro"/>
</dbReference>
<organism evidence="3 4">
    <name type="scientific">Dreissena polymorpha</name>
    <name type="common">Zebra mussel</name>
    <name type="synonym">Mytilus polymorpha</name>
    <dbReference type="NCBI Taxonomy" id="45954"/>
    <lineage>
        <taxon>Eukaryota</taxon>
        <taxon>Metazoa</taxon>
        <taxon>Spiralia</taxon>
        <taxon>Lophotrochozoa</taxon>
        <taxon>Mollusca</taxon>
        <taxon>Bivalvia</taxon>
        <taxon>Autobranchia</taxon>
        <taxon>Heteroconchia</taxon>
        <taxon>Euheterodonta</taxon>
        <taxon>Imparidentia</taxon>
        <taxon>Neoheterodontei</taxon>
        <taxon>Myida</taxon>
        <taxon>Dreissenoidea</taxon>
        <taxon>Dreissenidae</taxon>
        <taxon>Dreissena</taxon>
    </lineage>
</organism>
<dbReference type="CDD" id="cd19756">
    <property type="entry name" value="Bbox2"/>
    <property type="match status" value="1"/>
</dbReference>
<proteinExistence type="predicted"/>
<accession>A0A9D4FLD5</accession>
<evidence type="ECO:0000313" key="3">
    <source>
        <dbReference type="EMBL" id="KAH3798896.1"/>
    </source>
</evidence>
<dbReference type="EMBL" id="JAIWYP010000007">
    <property type="protein sequence ID" value="KAH3798896.1"/>
    <property type="molecule type" value="Genomic_DNA"/>
</dbReference>
<comment type="caution">
    <text evidence="3">The sequence shown here is derived from an EMBL/GenBank/DDBJ whole genome shotgun (WGS) entry which is preliminary data.</text>
</comment>
<feature type="domain" description="B box-type" evidence="2">
    <location>
        <begin position="15"/>
        <end position="47"/>
    </location>
</feature>
<keyword evidence="4" id="KW-1185">Reference proteome</keyword>
<reference evidence="3" key="2">
    <citation type="submission" date="2020-11" db="EMBL/GenBank/DDBJ databases">
        <authorList>
            <person name="McCartney M.A."/>
            <person name="Auch B."/>
            <person name="Kono T."/>
            <person name="Mallez S."/>
            <person name="Becker A."/>
            <person name="Gohl D.M."/>
            <person name="Silverstein K.A.T."/>
            <person name="Koren S."/>
            <person name="Bechman K.B."/>
            <person name="Herman A."/>
            <person name="Abrahante J.E."/>
            <person name="Garbe J."/>
        </authorList>
    </citation>
    <scope>NUCLEOTIDE SEQUENCE</scope>
    <source>
        <strain evidence="3">Duluth1</strain>
        <tissue evidence="3">Whole animal</tissue>
    </source>
</reference>
<sequence>MPTDKVPFQGMKAITKCSIHTENNTELLCVDHDQFICSLCLVRFHRNCQIIDDLFKDQLQTQHDNGEALQTLEESLNELQHKCENYLTHVASIEREIKHECRKFVREVKKCVYKINDSITSRYYTVLDKEGYDTSVEISRFENVLKCIYNNLALLTVTLSFGHPSEQTVIKKVVNEALIEAQ</sequence>
<keyword evidence="1" id="KW-0175">Coiled coil</keyword>
<feature type="coiled-coil region" evidence="1">
    <location>
        <begin position="69"/>
        <end position="96"/>
    </location>
</feature>
<protein>
    <recommendedName>
        <fullName evidence="2">B box-type domain-containing protein</fullName>
    </recommendedName>
</protein>
<evidence type="ECO:0000313" key="4">
    <source>
        <dbReference type="Proteomes" id="UP000828390"/>
    </source>
</evidence>
<gene>
    <name evidence="3" type="ORF">DPMN_152499</name>
</gene>
<dbReference type="SUPFAM" id="SSF57845">
    <property type="entry name" value="B-box zinc-binding domain"/>
    <property type="match status" value="1"/>
</dbReference>
<dbReference type="Proteomes" id="UP000828390">
    <property type="component" value="Unassembled WGS sequence"/>
</dbReference>
<reference evidence="3" key="1">
    <citation type="journal article" date="2019" name="bioRxiv">
        <title>The Genome of the Zebra Mussel, Dreissena polymorpha: A Resource for Invasive Species Research.</title>
        <authorList>
            <person name="McCartney M.A."/>
            <person name="Auch B."/>
            <person name="Kono T."/>
            <person name="Mallez S."/>
            <person name="Zhang Y."/>
            <person name="Obille A."/>
            <person name="Becker A."/>
            <person name="Abrahante J.E."/>
            <person name="Garbe J."/>
            <person name="Badalamenti J.P."/>
            <person name="Herman A."/>
            <person name="Mangelson H."/>
            <person name="Liachko I."/>
            <person name="Sullivan S."/>
            <person name="Sone E.D."/>
            <person name="Koren S."/>
            <person name="Silverstein K.A.T."/>
            <person name="Beckman K.B."/>
            <person name="Gohl D.M."/>
        </authorList>
    </citation>
    <scope>NUCLEOTIDE SEQUENCE</scope>
    <source>
        <strain evidence="3">Duluth1</strain>
        <tissue evidence="3">Whole animal</tissue>
    </source>
</reference>
<name>A0A9D4FLD5_DREPO</name>
<dbReference type="Pfam" id="PF00643">
    <property type="entry name" value="zf-B_box"/>
    <property type="match status" value="1"/>
</dbReference>
<dbReference type="Gene3D" id="3.30.160.60">
    <property type="entry name" value="Classic Zinc Finger"/>
    <property type="match status" value="1"/>
</dbReference>
<evidence type="ECO:0000259" key="2">
    <source>
        <dbReference type="Pfam" id="PF00643"/>
    </source>
</evidence>
<dbReference type="AlphaFoldDB" id="A0A9D4FLD5"/>
<evidence type="ECO:0000256" key="1">
    <source>
        <dbReference type="SAM" id="Coils"/>
    </source>
</evidence>
<dbReference type="InterPro" id="IPR000315">
    <property type="entry name" value="Znf_B-box"/>
</dbReference>